<keyword evidence="1" id="KW-0812">Transmembrane</keyword>
<gene>
    <name evidence="5" type="ORF">GCM10017161_38240</name>
</gene>
<dbReference type="InterPro" id="IPR000387">
    <property type="entry name" value="Tyr_Pase_dom"/>
</dbReference>
<dbReference type="InterPro" id="IPR004363">
    <property type="entry name" value="Methylgl_synth"/>
</dbReference>
<dbReference type="Gene3D" id="3.40.50.10330">
    <property type="entry name" value="Probable inorganic polyphosphate/atp-NAD kinase, domain 1"/>
    <property type="match status" value="1"/>
</dbReference>
<evidence type="ECO:0000259" key="4">
    <source>
        <dbReference type="PROSITE" id="PS50146"/>
    </source>
</evidence>
<dbReference type="InterPro" id="IPR001206">
    <property type="entry name" value="Diacylglycerol_kinase_cat_dom"/>
</dbReference>
<reference evidence="5" key="2">
    <citation type="submission" date="2020-09" db="EMBL/GenBank/DDBJ databases">
        <authorList>
            <person name="Sun Q."/>
            <person name="Kim S."/>
        </authorList>
    </citation>
    <scope>NUCLEOTIDE SEQUENCE</scope>
    <source>
        <strain evidence="5">KCTC 42731</strain>
    </source>
</reference>
<accession>A0A919BRF9</accession>
<dbReference type="GO" id="GO:0008929">
    <property type="term" value="F:methylglyoxal synthase activity"/>
    <property type="evidence" value="ECO:0007669"/>
    <property type="project" value="InterPro"/>
</dbReference>
<feature type="domain" description="Tyrosine-protein phosphatase" evidence="2">
    <location>
        <begin position="89"/>
        <end position="235"/>
    </location>
</feature>
<comment type="caution">
    <text evidence="5">The sequence shown here is derived from an EMBL/GenBank/DDBJ whole genome shotgun (WGS) entry which is preliminary data.</text>
</comment>
<dbReference type="InterPro" id="IPR003595">
    <property type="entry name" value="Tyr_Pase_cat"/>
</dbReference>
<evidence type="ECO:0000256" key="1">
    <source>
        <dbReference type="SAM" id="Phobius"/>
    </source>
</evidence>
<dbReference type="InterPro" id="IPR017438">
    <property type="entry name" value="ATP-NAD_kinase_N"/>
</dbReference>
<dbReference type="PROSITE" id="PS50054">
    <property type="entry name" value="TYR_PHOSPHATASE_DUAL"/>
    <property type="match status" value="1"/>
</dbReference>
<dbReference type="SMART" id="SM00046">
    <property type="entry name" value="DAGKc"/>
    <property type="match status" value="1"/>
</dbReference>
<feature type="domain" description="DAGKc" evidence="4">
    <location>
        <begin position="236"/>
        <end position="369"/>
    </location>
</feature>
<name>A0A919BRF9_9GAMM</name>
<protein>
    <submittedName>
        <fullName evidence="5">Diacylglycerol kinase catalytic subunit</fullName>
    </submittedName>
</protein>
<dbReference type="InterPro" id="IPR020422">
    <property type="entry name" value="TYR_PHOSPHATASE_DUAL_dom"/>
</dbReference>
<dbReference type="InterPro" id="IPR000340">
    <property type="entry name" value="Dual-sp_phosphatase_cat-dom"/>
</dbReference>
<keyword evidence="5" id="KW-0418">Kinase</keyword>
<keyword evidence="5" id="KW-0808">Transferase</keyword>
<dbReference type="SMART" id="SM00404">
    <property type="entry name" value="PTPc_motif"/>
    <property type="match status" value="1"/>
</dbReference>
<keyword evidence="1" id="KW-1133">Transmembrane helix</keyword>
<feature type="domain" description="Tyrosine specific protein phosphatases" evidence="3">
    <location>
        <begin position="155"/>
        <end position="224"/>
    </location>
</feature>
<evidence type="ECO:0000259" key="3">
    <source>
        <dbReference type="PROSITE" id="PS50056"/>
    </source>
</evidence>
<evidence type="ECO:0000259" key="2">
    <source>
        <dbReference type="PROSITE" id="PS50054"/>
    </source>
</evidence>
<dbReference type="PROSITE" id="PS50056">
    <property type="entry name" value="TYR_PHOSPHATASE_2"/>
    <property type="match status" value="1"/>
</dbReference>
<dbReference type="GO" id="GO:0016301">
    <property type="term" value="F:kinase activity"/>
    <property type="evidence" value="ECO:0007669"/>
    <property type="project" value="UniProtKB-KW"/>
</dbReference>
<dbReference type="AlphaFoldDB" id="A0A919BRF9"/>
<evidence type="ECO:0000313" key="5">
    <source>
        <dbReference type="EMBL" id="GHG05086.1"/>
    </source>
</evidence>
<dbReference type="InterPro" id="IPR016064">
    <property type="entry name" value="NAD/diacylglycerol_kinase_sf"/>
</dbReference>
<dbReference type="PANTHER" id="PTHR30492:SF0">
    <property type="entry name" value="METHYLGLYOXAL SYNTHASE"/>
    <property type="match status" value="1"/>
</dbReference>
<dbReference type="RefSeq" id="WP_189774016.1">
    <property type="nucleotide sequence ID" value="NZ_BNCK01000011.1"/>
</dbReference>
<dbReference type="EMBL" id="BNCK01000011">
    <property type="protein sequence ID" value="GHG05086.1"/>
    <property type="molecule type" value="Genomic_DNA"/>
</dbReference>
<sequence>MFIAKYYLLVAIIAFGLALLLPTVVLTAFFGWIGLSFLLVTIAYFADIPSIFRKNDDGKIASWIRWAFIPFLLSARAYNAIARRNDPVPPIQKVQDNLFLSRRLFPSDLEQLERENITCIVDVTAEFSGLESAMTDKTFDYLAIPTLDHKVPSLRKLRHALNWIDCQIQQSRSVVVHCALGRGRSVFVVAAYLLSKDNDLTVEQVLKQLNDIRQTARLNKAQIKVLHAIRRKEALKLAEPTWLVANPVSGGGKWLESKEHLIRELTKKHRLAILETREDVSAKTLTQQAIAQGATTILAAGGDGTVTEVATQLVKTDIALGIIPLGTANALCHILYGVSSKISPVETACNTLLYGEVKKIDTATCNDHLMLLVLGIGFEQEMIEYAHREQKNAMGQFAYLTGFFNAVVSGSQQQITLTLDDEEPQTIETHSLVIANTAPFSTMLAQGGAQPQADDGKLHISHLDSDTSLADRIFAISDLTLSSLGLKDKSAAFKYIAAKRIEVSAKQAIDYVIDGELYSDDKLVIEIHPKTLNTFVPKS</sequence>
<dbReference type="NCBIfam" id="NF009025">
    <property type="entry name" value="PRK12361.1"/>
    <property type="match status" value="1"/>
</dbReference>
<dbReference type="GO" id="GO:0005829">
    <property type="term" value="C:cytosol"/>
    <property type="evidence" value="ECO:0007669"/>
    <property type="project" value="TreeGrafter"/>
</dbReference>
<keyword evidence="1" id="KW-0472">Membrane</keyword>
<evidence type="ECO:0000313" key="6">
    <source>
        <dbReference type="Proteomes" id="UP000623842"/>
    </source>
</evidence>
<dbReference type="PANTHER" id="PTHR30492">
    <property type="entry name" value="METHYLGLYOXAL SYNTHASE"/>
    <property type="match status" value="1"/>
</dbReference>
<dbReference type="Gene3D" id="3.90.190.10">
    <property type="entry name" value="Protein tyrosine phosphatase superfamily"/>
    <property type="match status" value="1"/>
</dbReference>
<keyword evidence="6" id="KW-1185">Reference proteome</keyword>
<dbReference type="Gene3D" id="2.60.200.40">
    <property type="match status" value="1"/>
</dbReference>
<feature type="transmembrane region" description="Helical" evidence="1">
    <location>
        <begin position="7"/>
        <end position="26"/>
    </location>
</feature>
<dbReference type="InterPro" id="IPR029021">
    <property type="entry name" value="Prot-tyrosine_phosphatase-like"/>
</dbReference>
<dbReference type="FunFam" id="3.90.190.10:FF:000157">
    <property type="entry name" value="Protein-tyrosine phosphatase"/>
    <property type="match status" value="1"/>
</dbReference>
<dbReference type="SMART" id="SM00195">
    <property type="entry name" value="DSPc"/>
    <property type="match status" value="1"/>
</dbReference>
<proteinExistence type="predicted"/>
<dbReference type="SUPFAM" id="SSF111331">
    <property type="entry name" value="NAD kinase/diacylglycerol kinase-like"/>
    <property type="match status" value="1"/>
</dbReference>
<organism evidence="5 6">
    <name type="scientific">Thalassotalea marina</name>
    <dbReference type="NCBI Taxonomy" id="1673741"/>
    <lineage>
        <taxon>Bacteria</taxon>
        <taxon>Pseudomonadati</taxon>
        <taxon>Pseudomonadota</taxon>
        <taxon>Gammaproteobacteria</taxon>
        <taxon>Alteromonadales</taxon>
        <taxon>Colwelliaceae</taxon>
        <taxon>Thalassotalea</taxon>
    </lineage>
</organism>
<dbReference type="Pfam" id="PF00781">
    <property type="entry name" value="DAGK_cat"/>
    <property type="match status" value="1"/>
</dbReference>
<dbReference type="GO" id="GO:0019242">
    <property type="term" value="P:methylglyoxal biosynthetic process"/>
    <property type="evidence" value="ECO:0007669"/>
    <property type="project" value="InterPro"/>
</dbReference>
<reference evidence="5" key="1">
    <citation type="journal article" date="2014" name="Int. J. Syst. Evol. Microbiol.">
        <title>Complete genome sequence of Corynebacterium casei LMG S-19264T (=DSM 44701T), isolated from a smear-ripened cheese.</title>
        <authorList>
            <consortium name="US DOE Joint Genome Institute (JGI-PGF)"/>
            <person name="Walter F."/>
            <person name="Albersmeier A."/>
            <person name="Kalinowski J."/>
            <person name="Ruckert C."/>
        </authorList>
    </citation>
    <scope>NUCLEOTIDE SEQUENCE</scope>
    <source>
        <strain evidence="5">KCTC 42731</strain>
    </source>
</reference>
<dbReference type="PROSITE" id="PS50146">
    <property type="entry name" value="DAGK"/>
    <property type="match status" value="1"/>
</dbReference>
<dbReference type="SUPFAM" id="SSF52799">
    <property type="entry name" value="(Phosphotyrosine protein) phosphatases II"/>
    <property type="match status" value="1"/>
</dbReference>
<dbReference type="Pfam" id="PF00782">
    <property type="entry name" value="DSPc"/>
    <property type="match status" value="1"/>
</dbReference>
<dbReference type="Proteomes" id="UP000623842">
    <property type="component" value="Unassembled WGS sequence"/>
</dbReference>